<dbReference type="Gramene" id="KZM90202">
    <property type="protein sequence ID" value="KZM90202"/>
    <property type="gene ID" value="DCAR_022433"/>
</dbReference>
<gene>
    <name evidence="1" type="ORF">DCAR_022433</name>
    <name evidence="2" type="ORF">DCAR_0623728</name>
</gene>
<dbReference type="Proteomes" id="UP000077755">
    <property type="component" value="Chromosome 6"/>
</dbReference>
<name>A0A161ZRB0_DAUCS</name>
<keyword evidence="3" id="KW-1185">Reference proteome</keyword>
<evidence type="ECO:0000313" key="3">
    <source>
        <dbReference type="Proteomes" id="UP000077755"/>
    </source>
</evidence>
<evidence type="ECO:0000313" key="2">
    <source>
        <dbReference type="EMBL" id="WOH04319.1"/>
    </source>
</evidence>
<accession>A0A161ZRB0</accession>
<reference evidence="1" key="1">
    <citation type="journal article" date="2016" name="Nat. Genet.">
        <title>A high-quality carrot genome assembly provides new insights into carotenoid accumulation and asterid genome evolution.</title>
        <authorList>
            <person name="Iorizzo M."/>
            <person name="Ellison S."/>
            <person name="Senalik D."/>
            <person name="Zeng P."/>
            <person name="Satapoomin P."/>
            <person name="Huang J."/>
            <person name="Bowman M."/>
            <person name="Iovene M."/>
            <person name="Sanseverino W."/>
            <person name="Cavagnaro P."/>
            <person name="Yildiz M."/>
            <person name="Macko-Podgorni A."/>
            <person name="Moranska E."/>
            <person name="Grzebelus E."/>
            <person name="Grzebelus D."/>
            <person name="Ashrafi H."/>
            <person name="Zheng Z."/>
            <person name="Cheng S."/>
            <person name="Spooner D."/>
            <person name="Van Deynze A."/>
            <person name="Simon P."/>
        </authorList>
    </citation>
    <scope>NUCLEOTIDE SEQUENCE [LARGE SCALE GENOMIC DNA]</scope>
    <source>
        <tissue evidence="1">Leaf</tissue>
    </source>
</reference>
<sequence>MERHILRSLEGVIGQLTPFDFLQCLAHDLLQSNILFAPFTPFTIALSAILCTISYDDHKSAAIEELQAHGVGGLTKSLKIELAYFMGHYHAYATG</sequence>
<evidence type="ECO:0000313" key="1">
    <source>
        <dbReference type="EMBL" id="KZM90202.1"/>
    </source>
</evidence>
<protein>
    <submittedName>
        <fullName evidence="1">Uncharacterized protein</fullName>
    </submittedName>
</protein>
<dbReference type="EMBL" id="LNRQ01000006">
    <property type="protein sequence ID" value="KZM90202.1"/>
    <property type="molecule type" value="Genomic_DNA"/>
</dbReference>
<organism evidence="1">
    <name type="scientific">Daucus carota subsp. sativus</name>
    <name type="common">Carrot</name>
    <dbReference type="NCBI Taxonomy" id="79200"/>
    <lineage>
        <taxon>Eukaryota</taxon>
        <taxon>Viridiplantae</taxon>
        <taxon>Streptophyta</taxon>
        <taxon>Embryophyta</taxon>
        <taxon>Tracheophyta</taxon>
        <taxon>Spermatophyta</taxon>
        <taxon>Magnoliopsida</taxon>
        <taxon>eudicotyledons</taxon>
        <taxon>Gunneridae</taxon>
        <taxon>Pentapetalae</taxon>
        <taxon>asterids</taxon>
        <taxon>campanulids</taxon>
        <taxon>Apiales</taxon>
        <taxon>Apiaceae</taxon>
        <taxon>Apioideae</taxon>
        <taxon>Scandiceae</taxon>
        <taxon>Daucinae</taxon>
        <taxon>Daucus</taxon>
        <taxon>Daucus sect. Daucus</taxon>
    </lineage>
</organism>
<reference evidence="2" key="2">
    <citation type="submission" date="2022-03" db="EMBL/GenBank/DDBJ databases">
        <title>Draft title - Genomic analysis of global carrot germplasm unveils the trajectory of domestication and the origin of high carotenoid orange carrot.</title>
        <authorList>
            <person name="Iorizzo M."/>
            <person name="Ellison S."/>
            <person name="Senalik D."/>
            <person name="Macko-Podgorni A."/>
            <person name="Grzebelus D."/>
            <person name="Bostan H."/>
            <person name="Rolling W."/>
            <person name="Curaba J."/>
            <person name="Simon P."/>
        </authorList>
    </citation>
    <scope>NUCLEOTIDE SEQUENCE</scope>
    <source>
        <tissue evidence="2">Leaf</tissue>
    </source>
</reference>
<dbReference type="AlphaFoldDB" id="A0A161ZRB0"/>
<dbReference type="EMBL" id="CP093348">
    <property type="protein sequence ID" value="WOH04319.1"/>
    <property type="molecule type" value="Genomic_DNA"/>
</dbReference>
<proteinExistence type="predicted"/>